<evidence type="ECO:0000313" key="3">
    <source>
        <dbReference type="EMBL" id="BAK35255.1"/>
    </source>
</evidence>
<proteinExistence type="predicted"/>
<feature type="compositionally biased region" description="Low complexity" evidence="1">
    <location>
        <begin position="332"/>
        <end position="344"/>
    </location>
</feature>
<sequence length="376" mass="40825">MESVLSPREIQTRIRSGESVADVARVAGMDLDRVERFAAPVIAEREHVAGLAMTSSARRRGETSSHRTLRGVLSERLLNRGIDADTVRWDSFRLEDGRWAVTADYDADETPHQALFYFDLPGRYSVAGNDEGRWILGDARPGAGTGSLVEGYEEGAEPTIDLSDELALVRVVQDIPVAPPSEPEPQAAIAKVEITEVEITRVELEVVGDEQNSLDEEIAEVQAALDQLETEESGLDTLYQMFEDQDPLELTVEAAPEDSRPTDAAAVPDVSPSLRATAWEPAIVVDYPVEPSEDVGADAPDSADGIEIAEGSDDPGRPELPVAAEDRRDEAAALVDEPLPLDIPDLPPPTPPKPARRKRASVPSWDEIVFGTPKDK</sequence>
<dbReference type="NCBIfam" id="NF040712">
    <property type="entry name" value="SepH"/>
    <property type="match status" value="1"/>
</dbReference>
<dbReference type="eggNOG" id="ENOG502ZCFK">
    <property type="taxonomic scope" value="Bacteria"/>
</dbReference>
<dbReference type="AlphaFoldDB" id="F5XEN9"/>
<dbReference type="Proteomes" id="UP000007947">
    <property type="component" value="Chromosome"/>
</dbReference>
<feature type="domain" description="DUF3071" evidence="2">
    <location>
        <begin position="2"/>
        <end position="118"/>
    </location>
</feature>
<dbReference type="InterPro" id="IPR047682">
    <property type="entry name" value="SepH-like"/>
</dbReference>
<protein>
    <recommendedName>
        <fullName evidence="2">DUF3071 domain-containing protein</fullName>
    </recommendedName>
</protein>
<dbReference type="HOGENOM" id="CLU_021151_2_1_11"/>
<dbReference type="InterPro" id="IPR021421">
    <property type="entry name" value="DUF3071"/>
</dbReference>
<evidence type="ECO:0000313" key="4">
    <source>
        <dbReference type="Proteomes" id="UP000007947"/>
    </source>
</evidence>
<keyword evidence="4" id="KW-1185">Reference proteome</keyword>
<reference evidence="3 4" key="1">
    <citation type="submission" date="2011-05" db="EMBL/GenBank/DDBJ databases">
        <title>Whole genome sequence of Microlunatus phosphovorus NM-1.</title>
        <authorList>
            <person name="Hosoyama A."/>
            <person name="Sasaki K."/>
            <person name="Harada T."/>
            <person name="Igarashi R."/>
            <person name="Kawakoshi A."/>
            <person name="Sasagawa M."/>
            <person name="Fukada J."/>
            <person name="Nakamura S."/>
            <person name="Katano Y."/>
            <person name="Hanada S."/>
            <person name="Kamagata Y."/>
            <person name="Nakamura N."/>
            <person name="Yamazaki S."/>
            <person name="Fujita N."/>
        </authorList>
    </citation>
    <scope>NUCLEOTIDE SEQUENCE [LARGE SCALE GENOMIC DNA]</scope>
    <source>
        <strain evidence="4">ATCC 700054 / DSM 10555 / JCM 9379 / NBRC 101784 / NCIMB 13414 / VKM Ac-1990 / NM-1</strain>
    </source>
</reference>
<evidence type="ECO:0000259" key="2">
    <source>
        <dbReference type="Pfam" id="PF11268"/>
    </source>
</evidence>
<dbReference type="EMBL" id="AP012204">
    <property type="protein sequence ID" value="BAK35255.1"/>
    <property type="molecule type" value="Genomic_DNA"/>
</dbReference>
<organism evidence="3 4">
    <name type="scientific">Microlunatus phosphovorus (strain ATCC 700054 / DSM 10555 / JCM 9379 / NBRC 101784 / NCIMB 13414 / VKM Ac-1990 / NM-1)</name>
    <dbReference type="NCBI Taxonomy" id="1032480"/>
    <lineage>
        <taxon>Bacteria</taxon>
        <taxon>Bacillati</taxon>
        <taxon>Actinomycetota</taxon>
        <taxon>Actinomycetes</taxon>
        <taxon>Propionibacteriales</taxon>
        <taxon>Propionibacteriaceae</taxon>
        <taxon>Microlunatus</taxon>
    </lineage>
</organism>
<evidence type="ECO:0000256" key="1">
    <source>
        <dbReference type="SAM" id="MobiDB-lite"/>
    </source>
</evidence>
<gene>
    <name evidence="3" type="ordered locus">MLP_22410</name>
</gene>
<feature type="region of interest" description="Disordered" evidence="1">
    <location>
        <begin position="289"/>
        <end position="376"/>
    </location>
</feature>
<dbReference type="STRING" id="1032480.MLP_22410"/>
<dbReference type="KEGG" id="mph:MLP_22410"/>
<accession>F5XEN9</accession>
<dbReference type="Pfam" id="PF11268">
    <property type="entry name" value="DUF3071"/>
    <property type="match status" value="1"/>
</dbReference>
<name>F5XEN9_MICPN</name>